<dbReference type="InterPro" id="IPR036770">
    <property type="entry name" value="Ankyrin_rpt-contain_sf"/>
</dbReference>
<evidence type="ECO:0000256" key="1">
    <source>
        <dbReference type="PROSITE-ProRule" id="PRU00023"/>
    </source>
</evidence>
<dbReference type="Pfam" id="PF12796">
    <property type="entry name" value="Ank_2"/>
    <property type="match status" value="1"/>
</dbReference>
<dbReference type="PANTHER" id="PTHR24121:SF21">
    <property type="entry name" value="ANKYRIN REPEAT FAMILY PROTEIN"/>
    <property type="match status" value="1"/>
</dbReference>
<dbReference type="SUPFAM" id="SSF48403">
    <property type="entry name" value="Ankyrin repeat"/>
    <property type="match status" value="1"/>
</dbReference>
<dbReference type="SMART" id="SM00248">
    <property type="entry name" value="ANK"/>
    <property type="match status" value="4"/>
</dbReference>
<keyword evidence="1" id="KW-0040">ANK repeat</keyword>
<dbReference type="PROSITE" id="PS50297">
    <property type="entry name" value="ANK_REP_REGION"/>
    <property type="match status" value="1"/>
</dbReference>
<reference evidence="2" key="1">
    <citation type="journal article" date="2020" name="Stud. Mycol.">
        <title>101 Dothideomycetes genomes: a test case for predicting lifestyles and emergence of pathogens.</title>
        <authorList>
            <person name="Haridas S."/>
            <person name="Albert R."/>
            <person name="Binder M."/>
            <person name="Bloem J."/>
            <person name="Labutti K."/>
            <person name="Salamov A."/>
            <person name="Andreopoulos B."/>
            <person name="Baker S."/>
            <person name="Barry K."/>
            <person name="Bills G."/>
            <person name="Bluhm B."/>
            <person name="Cannon C."/>
            <person name="Castanera R."/>
            <person name="Culley D."/>
            <person name="Daum C."/>
            <person name="Ezra D."/>
            <person name="Gonzalez J."/>
            <person name="Henrissat B."/>
            <person name="Kuo A."/>
            <person name="Liang C."/>
            <person name="Lipzen A."/>
            <person name="Lutzoni F."/>
            <person name="Magnuson J."/>
            <person name="Mondo S."/>
            <person name="Nolan M."/>
            <person name="Ohm R."/>
            <person name="Pangilinan J."/>
            <person name="Park H.-J."/>
            <person name="Ramirez L."/>
            <person name="Alfaro M."/>
            <person name="Sun H."/>
            <person name="Tritt A."/>
            <person name="Yoshinaga Y."/>
            <person name="Zwiers L.-H."/>
            <person name="Turgeon B."/>
            <person name="Goodwin S."/>
            <person name="Spatafora J."/>
            <person name="Crous P."/>
            <person name="Grigoriev I."/>
        </authorList>
    </citation>
    <scope>NUCLEOTIDE SEQUENCE</scope>
    <source>
        <strain evidence="2">CBS 122367</strain>
    </source>
</reference>
<feature type="repeat" description="ANK" evidence="1">
    <location>
        <begin position="153"/>
        <end position="178"/>
    </location>
</feature>
<accession>A0A6G1J511</accession>
<dbReference type="Gene3D" id="1.25.40.20">
    <property type="entry name" value="Ankyrin repeat-containing domain"/>
    <property type="match status" value="1"/>
</dbReference>
<proteinExistence type="predicted"/>
<sequence>MLAAREVTANAEDAWDGENYYFRTPLFQAIRLGYCDSVERLIAAGASIRKCQFRWAIPSTLRIAGKEGHYGVIVLVLSLADDDIDCIRAAFNAAAEHQRWELVLRLLERYGEDIPEANRKNLLCWAAAYGADEMVLEIVKHNVRPCNKHMEECGRYPLHEAVRQGHLSSVKLLLDNRALGDEIECHFDLLARYVTMSGNFEIFQLLREQWFWRKQAKWVLLPVAADFEHMNFARFAVGRPVERRRINFPAFDPEKKELLSQQVLRFSVFRALISGHLEVNTEKGGMLEPLVLAVNSGNADMVRLLTQELNVDLLREEHTNLGFDFGNRNDRYDQSARWAWSMFTHEYFTKQYHNIRQWTAGAALQIANGRSS</sequence>
<dbReference type="PANTHER" id="PTHR24121">
    <property type="entry name" value="NO MECHANORECEPTOR POTENTIAL C, ISOFORM D-RELATED"/>
    <property type="match status" value="1"/>
</dbReference>
<organism evidence="2 3">
    <name type="scientific">Lentithecium fluviatile CBS 122367</name>
    <dbReference type="NCBI Taxonomy" id="1168545"/>
    <lineage>
        <taxon>Eukaryota</taxon>
        <taxon>Fungi</taxon>
        <taxon>Dikarya</taxon>
        <taxon>Ascomycota</taxon>
        <taxon>Pezizomycotina</taxon>
        <taxon>Dothideomycetes</taxon>
        <taxon>Pleosporomycetidae</taxon>
        <taxon>Pleosporales</taxon>
        <taxon>Massarineae</taxon>
        <taxon>Lentitheciaceae</taxon>
        <taxon>Lentithecium</taxon>
    </lineage>
</organism>
<evidence type="ECO:0000313" key="2">
    <source>
        <dbReference type="EMBL" id="KAF2685624.1"/>
    </source>
</evidence>
<keyword evidence="3" id="KW-1185">Reference proteome</keyword>
<protein>
    <submittedName>
        <fullName evidence="2">Ankyrin</fullName>
    </submittedName>
</protein>
<dbReference type="InterPro" id="IPR002110">
    <property type="entry name" value="Ankyrin_rpt"/>
</dbReference>
<dbReference type="EMBL" id="MU005578">
    <property type="protein sequence ID" value="KAF2685624.1"/>
    <property type="molecule type" value="Genomic_DNA"/>
</dbReference>
<gene>
    <name evidence="2" type="ORF">K458DRAFT_387585</name>
</gene>
<dbReference type="PROSITE" id="PS50088">
    <property type="entry name" value="ANK_REPEAT"/>
    <property type="match status" value="1"/>
</dbReference>
<dbReference type="Proteomes" id="UP000799291">
    <property type="component" value="Unassembled WGS sequence"/>
</dbReference>
<name>A0A6G1J511_9PLEO</name>
<evidence type="ECO:0000313" key="3">
    <source>
        <dbReference type="Proteomes" id="UP000799291"/>
    </source>
</evidence>
<dbReference type="AlphaFoldDB" id="A0A6G1J511"/>
<dbReference type="OrthoDB" id="3800128at2759"/>